<dbReference type="GO" id="GO:0030313">
    <property type="term" value="C:cell envelope"/>
    <property type="evidence" value="ECO:0007669"/>
    <property type="project" value="UniProtKB-SubCell"/>
</dbReference>
<dbReference type="SUPFAM" id="SSF47090">
    <property type="entry name" value="PGBD-like"/>
    <property type="match status" value="1"/>
</dbReference>
<evidence type="ECO:0000256" key="2">
    <source>
        <dbReference type="ARBA" id="ARBA00023054"/>
    </source>
</evidence>
<evidence type="ECO:0000313" key="7">
    <source>
        <dbReference type="Proteomes" id="UP000295217"/>
    </source>
</evidence>
<reference evidence="6 7" key="1">
    <citation type="submission" date="2019-02" db="EMBL/GenBank/DDBJ databases">
        <title>Draft genome sequences of novel Actinobacteria.</title>
        <authorList>
            <person name="Sahin N."/>
            <person name="Ay H."/>
            <person name="Saygin H."/>
        </authorList>
    </citation>
    <scope>NUCLEOTIDE SEQUENCE [LARGE SCALE GENOMIC DNA]</scope>
    <source>
        <strain evidence="6 7">8K307</strain>
    </source>
</reference>
<comment type="caution">
    <text evidence="6">The sequence shown here is derived from an EMBL/GenBank/DDBJ whole genome shotgun (WGS) entry which is preliminary data.</text>
</comment>
<keyword evidence="4" id="KW-0472">Membrane</keyword>
<keyword evidence="2" id="KW-0175">Coiled coil</keyword>
<accession>A0A4R5A4R2</accession>
<gene>
    <name evidence="6" type="ORF">E1262_20830</name>
</gene>
<dbReference type="PANTHER" id="PTHR32347">
    <property type="entry name" value="EFFLUX SYSTEM COMPONENT YKNX-RELATED"/>
    <property type="match status" value="1"/>
</dbReference>
<feature type="transmembrane region" description="Helical" evidence="4">
    <location>
        <begin position="54"/>
        <end position="75"/>
    </location>
</feature>
<dbReference type="AlphaFoldDB" id="A0A4R5A4R2"/>
<feature type="compositionally biased region" description="Low complexity" evidence="3">
    <location>
        <begin position="1"/>
        <end position="14"/>
    </location>
</feature>
<dbReference type="Pfam" id="PF01471">
    <property type="entry name" value="PG_binding_1"/>
    <property type="match status" value="1"/>
</dbReference>
<dbReference type="InterPro" id="IPR036365">
    <property type="entry name" value="PGBD-like_sf"/>
</dbReference>
<evidence type="ECO:0000256" key="1">
    <source>
        <dbReference type="ARBA" id="ARBA00004196"/>
    </source>
</evidence>
<protein>
    <submittedName>
        <fullName evidence="6">Peptidoglycan-binding protein</fullName>
    </submittedName>
</protein>
<dbReference type="Proteomes" id="UP000295217">
    <property type="component" value="Unassembled WGS sequence"/>
</dbReference>
<evidence type="ECO:0000259" key="5">
    <source>
        <dbReference type="Pfam" id="PF01471"/>
    </source>
</evidence>
<evidence type="ECO:0000313" key="6">
    <source>
        <dbReference type="EMBL" id="TDD66923.1"/>
    </source>
</evidence>
<dbReference type="InterPro" id="IPR036366">
    <property type="entry name" value="PGBDSf"/>
</dbReference>
<dbReference type="OrthoDB" id="3268648at2"/>
<proteinExistence type="predicted"/>
<name>A0A4R5A4R2_9ACTN</name>
<evidence type="ECO:0000256" key="3">
    <source>
        <dbReference type="SAM" id="MobiDB-lite"/>
    </source>
</evidence>
<keyword evidence="7" id="KW-1185">Reference proteome</keyword>
<keyword evidence="4" id="KW-1133">Transmembrane helix</keyword>
<dbReference type="InterPro" id="IPR002477">
    <property type="entry name" value="Peptidoglycan-bd-like"/>
</dbReference>
<keyword evidence="4" id="KW-0812">Transmembrane</keyword>
<dbReference type="EMBL" id="SMLB01000034">
    <property type="protein sequence ID" value="TDD66923.1"/>
    <property type="molecule type" value="Genomic_DNA"/>
</dbReference>
<dbReference type="InterPro" id="IPR050465">
    <property type="entry name" value="UPF0194_transport"/>
</dbReference>
<comment type="subcellular location">
    <subcellularLocation>
        <location evidence="1">Cell envelope</location>
    </subcellularLocation>
</comment>
<sequence length="406" mass="40375">MHARQRAAGVPGPAARRRGPVRGDRPHQPGVPRRARGLPGRPARGWRAVTPRRVLVPLGVAAVIAAGALAARGIGGGSPSGSPAPDGLPPATATVTTTDLVQTVQVPGVLGYGTPVALPAKSNSGTLTWIAAPGAVVGQGQPVYAVDGDPVVLIHGTVPPYRPLEPGVTGPDVQQLEEALAALGYTGFTVDDEYTWSTADAVEEWQDDLGVEETGTVGVEQIVVVPADIRIALQTLAVGNTLGGGEGGNESVVTYTGTTPAVVVGLDPAQQHLVAPGTPATVLLPDGSTTAATVSAVSPVATAVDTGDPETSTTTISVTVALADPAAAGALDSAPVDVDLVAAEAQDVLAVPVGALVALAEGGYAVQVVDGEQTEFVPVETGMFASGLVEVSGAGIEDGTVVGVPV</sequence>
<organism evidence="6 7">
    <name type="scientific">Jiangella aurantiaca</name>
    <dbReference type="NCBI Taxonomy" id="2530373"/>
    <lineage>
        <taxon>Bacteria</taxon>
        <taxon>Bacillati</taxon>
        <taxon>Actinomycetota</taxon>
        <taxon>Actinomycetes</taxon>
        <taxon>Jiangellales</taxon>
        <taxon>Jiangellaceae</taxon>
        <taxon>Jiangella</taxon>
    </lineage>
</organism>
<feature type="domain" description="Peptidoglycan binding-like" evidence="5">
    <location>
        <begin position="169"/>
        <end position="220"/>
    </location>
</feature>
<feature type="region of interest" description="Disordered" evidence="3">
    <location>
        <begin position="1"/>
        <end position="45"/>
    </location>
</feature>
<dbReference type="Gene3D" id="1.10.101.10">
    <property type="entry name" value="PGBD-like superfamily/PGBD"/>
    <property type="match status" value="1"/>
</dbReference>
<evidence type="ECO:0000256" key="4">
    <source>
        <dbReference type="SAM" id="Phobius"/>
    </source>
</evidence>
<dbReference type="PANTHER" id="PTHR32347:SF23">
    <property type="entry name" value="BLL5650 PROTEIN"/>
    <property type="match status" value="1"/>
</dbReference>
<dbReference type="Gene3D" id="2.40.420.20">
    <property type="match status" value="1"/>
</dbReference>